<reference evidence="1" key="1">
    <citation type="submission" date="2022-11" db="EMBL/GenBank/DDBJ databases">
        <title>Genome Sequence of Cubamyces cubensis.</title>
        <authorList>
            <person name="Buettner E."/>
        </authorList>
    </citation>
    <scope>NUCLEOTIDE SEQUENCE</scope>
    <source>
        <strain evidence="1">MPL-01</strain>
    </source>
</reference>
<gene>
    <name evidence="1" type="ORF">ONZ51_g1281</name>
</gene>
<dbReference type="AlphaFoldDB" id="A0AAD7U2W3"/>
<dbReference type="Proteomes" id="UP001215151">
    <property type="component" value="Unassembled WGS sequence"/>
</dbReference>
<evidence type="ECO:0000313" key="2">
    <source>
        <dbReference type="Proteomes" id="UP001215151"/>
    </source>
</evidence>
<dbReference type="EMBL" id="JAPEVG010000017">
    <property type="protein sequence ID" value="KAJ8496148.1"/>
    <property type="molecule type" value="Genomic_DNA"/>
</dbReference>
<name>A0AAD7U2W3_9APHY</name>
<protein>
    <submittedName>
        <fullName evidence="1">Uncharacterized protein</fullName>
    </submittedName>
</protein>
<accession>A0AAD7U2W3</accession>
<keyword evidence="2" id="KW-1185">Reference proteome</keyword>
<comment type="caution">
    <text evidence="1">The sequence shown here is derived from an EMBL/GenBank/DDBJ whole genome shotgun (WGS) entry which is preliminary data.</text>
</comment>
<proteinExistence type="predicted"/>
<organism evidence="1 2">
    <name type="scientific">Trametes cubensis</name>
    <dbReference type="NCBI Taxonomy" id="1111947"/>
    <lineage>
        <taxon>Eukaryota</taxon>
        <taxon>Fungi</taxon>
        <taxon>Dikarya</taxon>
        <taxon>Basidiomycota</taxon>
        <taxon>Agaricomycotina</taxon>
        <taxon>Agaricomycetes</taxon>
        <taxon>Polyporales</taxon>
        <taxon>Polyporaceae</taxon>
        <taxon>Trametes</taxon>
    </lineage>
</organism>
<sequence>MSIQSQRSDLRLPSYREGFVIRYHPYPRTERRVQDTDLMTVDHRHQDHPPPQNAGEHEIPPVQSQNLARQTPTPQEVVDEAALALHRVVSGVEERSVRLKRRRSLTSLIVDLALAIRNGYRTSRLGKGSPSVAKKD</sequence>
<evidence type="ECO:0000313" key="1">
    <source>
        <dbReference type="EMBL" id="KAJ8496148.1"/>
    </source>
</evidence>